<accession>A0A382HT33</accession>
<dbReference type="AlphaFoldDB" id="A0A382HT33"/>
<evidence type="ECO:0008006" key="2">
    <source>
        <dbReference type="Google" id="ProtNLM"/>
    </source>
</evidence>
<proteinExistence type="predicted"/>
<name>A0A382HT33_9ZZZZ</name>
<organism evidence="1">
    <name type="scientific">marine metagenome</name>
    <dbReference type="NCBI Taxonomy" id="408172"/>
    <lineage>
        <taxon>unclassified sequences</taxon>
        <taxon>metagenomes</taxon>
        <taxon>ecological metagenomes</taxon>
    </lineage>
</organism>
<sequence length="89" mass="9928">MKHMIQWAFSSDTYERGMKQFLETGGPDPEGVRTIGRWHAPGTMYGFHLVEADPVDVTKLTSQWASLVDLTITPVIDDDEAKKGLSATF</sequence>
<evidence type="ECO:0000313" key="1">
    <source>
        <dbReference type="EMBL" id="SVB90544.1"/>
    </source>
</evidence>
<reference evidence="1" key="1">
    <citation type="submission" date="2018-05" db="EMBL/GenBank/DDBJ databases">
        <authorList>
            <person name="Lanie J.A."/>
            <person name="Ng W.-L."/>
            <person name="Kazmierczak K.M."/>
            <person name="Andrzejewski T.M."/>
            <person name="Davidsen T.M."/>
            <person name="Wayne K.J."/>
            <person name="Tettelin H."/>
            <person name="Glass J.I."/>
            <person name="Rusch D."/>
            <person name="Podicherti R."/>
            <person name="Tsui H.-C.T."/>
            <person name="Winkler M.E."/>
        </authorList>
    </citation>
    <scope>NUCLEOTIDE SEQUENCE</scope>
</reference>
<dbReference type="Pfam" id="PF11746">
    <property type="entry name" value="DUF3303"/>
    <property type="match status" value="1"/>
</dbReference>
<gene>
    <name evidence="1" type="ORF">METZ01_LOCUS243398</name>
</gene>
<dbReference type="EMBL" id="UINC01063183">
    <property type="protein sequence ID" value="SVB90544.1"/>
    <property type="molecule type" value="Genomic_DNA"/>
</dbReference>
<dbReference type="InterPro" id="IPR021734">
    <property type="entry name" value="DUF3303"/>
</dbReference>
<protein>
    <recommendedName>
        <fullName evidence="2">DUF3303 domain-containing protein</fullName>
    </recommendedName>
</protein>